<dbReference type="EMBL" id="AGCU01137491">
    <property type="status" value="NOT_ANNOTATED_CDS"/>
    <property type="molecule type" value="Genomic_DNA"/>
</dbReference>
<evidence type="ECO:0000256" key="5">
    <source>
        <dbReference type="ARBA" id="ARBA00023157"/>
    </source>
</evidence>
<organism evidence="8 9">
    <name type="scientific">Pelodiscus sinensis</name>
    <name type="common">Chinese softshell turtle</name>
    <name type="synonym">Trionyx sinensis</name>
    <dbReference type="NCBI Taxonomy" id="13735"/>
    <lineage>
        <taxon>Eukaryota</taxon>
        <taxon>Metazoa</taxon>
        <taxon>Chordata</taxon>
        <taxon>Craniata</taxon>
        <taxon>Vertebrata</taxon>
        <taxon>Euteleostomi</taxon>
        <taxon>Archelosauria</taxon>
        <taxon>Testudinata</taxon>
        <taxon>Testudines</taxon>
        <taxon>Cryptodira</taxon>
        <taxon>Trionychia</taxon>
        <taxon>Trionychidae</taxon>
        <taxon>Pelodiscus</taxon>
    </lineage>
</organism>
<dbReference type="Gene3D" id="3.10.100.10">
    <property type="entry name" value="Mannose-Binding Protein A, subunit A"/>
    <property type="match status" value="1"/>
</dbReference>
<dbReference type="GO" id="GO:0009986">
    <property type="term" value="C:cell surface"/>
    <property type="evidence" value="ECO:0007669"/>
    <property type="project" value="TreeGrafter"/>
</dbReference>
<dbReference type="AlphaFoldDB" id="K7FRE5"/>
<proteinExistence type="predicted"/>
<dbReference type="PANTHER" id="PTHR46784:SF1">
    <property type="entry name" value="KILLER CELL LECTIN-LIKE RECEPTOR SUBFAMILY B MEMBER 1"/>
    <property type="match status" value="1"/>
</dbReference>
<keyword evidence="5" id="KW-1015">Disulfide bond</keyword>
<dbReference type="PROSITE" id="PS50041">
    <property type="entry name" value="C_TYPE_LECTIN_2"/>
    <property type="match status" value="1"/>
</dbReference>
<dbReference type="CDD" id="cd03593">
    <property type="entry name" value="CLECT_NK_receptors_like"/>
    <property type="match status" value="1"/>
</dbReference>
<evidence type="ECO:0000256" key="2">
    <source>
        <dbReference type="ARBA" id="ARBA00022734"/>
    </source>
</evidence>
<dbReference type="OMA" id="YFMANEE"/>
<reference evidence="9" key="2">
    <citation type="journal article" date="2013" name="Nat. Genet.">
        <title>The draft genomes of soft-shell turtle and green sea turtle yield insights into the development and evolution of the turtle-specific body plan.</title>
        <authorList>
            <person name="Wang Z."/>
            <person name="Pascual-Anaya J."/>
            <person name="Zadissa A."/>
            <person name="Li W."/>
            <person name="Niimura Y."/>
            <person name="Huang Z."/>
            <person name="Li C."/>
            <person name="White S."/>
            <person name="Xiong Z."/>
            <person name="Fang D."/>
            <person name="Wang B."/>
            <person name="Ming Y."/>
            <person name="Chen Y."/>
            <person name="Zheng Y."/>
            <person name="Kuraku S."/>
            <person name="Pignatelli M."/>
            <person name="Herrero J."/>
            <person name="Beal K."/>
            <person name="Nozawa M."/>
            <person name="Li Q."/>
            <person name="Wang J."/>
            <person name="Zhang H."/>
            <person name="Yu L."/>
            <person name="Shigenobu S."/>
            <person name="Wang J."/>
            <person name="Liu J."/>
            <person name="Flicek P."/>
            <person name="Searle S."/>
            <person name="Wang J."/>
            <person name="Kuratani S."/>
            <person name="Yin Y."/>
            <person name="Aken B."/>
            <person name="Zhang G."/>
            <person name="Irie N."/>
        </authorList>
    </citation>
    <scope>NUCLEOTIDE SEQUENCE [LARGE SCALE GENOMIC DNA]</scope>
    <source>
        <strain evidence="9">Daiwa-1</strain>
    </source>
</reference>
<dbReference type="InterPro" id="IPR033992">
    <property type="entry name" value="NKR-like_CTLD"/>
</dbReference>
<accession>K7FRE5</accession>
<keyword evidence="6" id="KW-0812">Transmembrane</keyword>
<dbReference type="Proteomes" id="UP000007267">
    <property type="component" value="Unassembled WGS sequence"/>
</dbReference>
<keyword evidence="9" id="KW-1185">Reference proteome</keyword>
<reference evidence="8" key="4">
    <citation type="submission" date="2025-09" db="UniProtKB">
        <authorList>
            <consortium name="Ensembl"/>
        </authorList>
    </citation>
    <scope>IDENTIFICATION</scope>
</reference>
<evidence type="ECO:0000313" key="8">
    <source>
        <dbReference type="Ensembl" id="ENSPSIP00000010605.1"/>
    </source>
</evidence>
<dbReference type="EMBL" id="AGCU01137489">
    <property type="status" value="NOT_ANNOTATED_CDS"/>
    <property type="molecule type" value="Genomic_DNA"/>
</dbReference>
<evidence type="ECO:0000256" key="4">
    <source>
        <dbReference type="ARBA" id="ARBA00022989"/>
    </source>
</evidence>
<dbReference type="SUPFAM" id="SSF56436">
    <property type="entry name" value="C-type lectin-like"/>
    <property type="match status" value="1"/>
</dbReference>
<dbReference type="Pfam" id="PF00059">
    <property type="entry name" value="Lectin_C"/>
    <property type="match status" value="1"/>
</dbReference>
<keyword evidence="2" id="KW-0430">Lectin</keyword>
<dbReference type="InterPro" id="IPR001304">
    <property type="entry name" value="C-type_lectin-like"/>
</dbReference>
<dbReference type="InterPro" id="IPR016187">
    <property type="entry name" value="CTDL_fold"/>
</dbReference>
<keyword evidence="4 6" id="KW-1133">Transmembrane helix</keyword>
<dbReference type="eggNOG" id="KOG4297">
    <property type="taxonomic scope" value="Eukaryota"/>
</dbReference>
<dbReference type="GO" id="GO:0005886">
    <property type="term" value="C:plasma membrane"/>
    <property type="evidence" value="ECO:0007669"/>
    <property type="project" value="TreeGrafter"/>
</dbReference>
<dbReference type="InterPro" id="IPR051527">
    <property type="entry name" value="KLR_subfamily_B"/>
</dbReference>
<dbReference type="GO" id="GO:0030246">
    <property type="term" value="F:carbohydrate binding"/>
    <property type="evidence" value="ECO:0007669"/>
    <property type="project" value="UniProtKB-KW"/>
</dbReference>
<dbReference type="Ensembl" id="ENSPSIT00000010658.1">
    <property type="protein sequence ID" value="ENSPSIP00000010605.1"/>
    <property type="gene ID" value="ENSPSIG00000009551.1"/>
</dbReference>
<comment type="subcellular location">
    <subcellularLocation>
        <location evidence="1">Membrane</location>
        <topology evidence="1">Single-pass type II membrane protein</topology>
    </subcellularLocation>
</comment>
<evidence type="ECO:0000256" key="6">
    <source>
        <dbReference type="SAM" id="Phobius"/>
    </source>
</evidence>
<name>K7FRE5_PELSI</name>
<dbReference type="InterPro" id="IPR016186">
    <property type="entry name" value="C-type_lectin-like/link_sf"/>
</dbReference>
<evidence type="ECO:0000259" key="7">
    <source>
        <dbReference type="PROSITE" id="PS50041"/>
    </source>
</evidence>
<dbReference type="GO" id="GO:0042269">
    <property type="term" value="P:regulation of natural killer cell mediated cytotoxicity"/>
    <property type="evidence" value="ECO:0007669"/>
    <property type="project" value="TreeGrafter"/>
</dbReference>
<reference evidence="9" key="1">
    <citation type="submission" date="2011-10" db="EMBL/GenBank/DDBJ databases">
        <authorList>
            <consortium name="Soft-shell Turtle Genome Consortium"/>
        </authorList>
    </citation>
    <scope>NUCLEOTIDE SEQUENCE [LARGE SCALE GENOMIC DNA]</scope>
    <source>
        <strain evidence="9">Daiwa-1</strain>
    </source>
</reference>
<keyword evidence="3" id="KW-0735">Signal-anchor</keyword>
<keyword evidence="6" id="KW-0472">Membrane</keyword>
<dbReference type="EMBL" id="AGCU01137490">
    <property type="status" value="NOT_ANNOTATED_CDS"/>
    <property type="molecule type" value="Genomic_DNA"/>
</dbReference>
<dbReference type="GO" id="GO:0038023">
    <property type="term" value="F:signaling receptor activity"/>
    <property type="evidence" value="ECO:0007669"/>
    <property type="project" value="TreeGrafter"/>
</dbReference>
<evidence type="ECO:0000256" key="3">
    <source>
        <dbReference type="ARBA" id="ARBA00022968"/>
    </source>
</evidence>
<dbReference type="PANTHER" id="PTHR46784">
    <property type="entry name" value="KILLER CELL LECTIN-LIKE RECEPTOR SUBFAMILY B MEMBER 1"/>
    <property type="match status" value="1"/>
</dbReference>
<dbReference type="HOGENOM" id="CLU_049894_8_2_1"/>
<dbReference type="GeneTree" id="ENSGT00940000154685"/>
<evidence type="ECO:0000256" key="1">
    <source>
        <dbReference type="ARBA" id="ARBA00004606"/>
    </source>
</evidence>
<protein>
    <recommendedName>
        <fullName evidence="7">C-type lectin domain-containing protein</fullName>
    </recommendedName>
</protein>
<dbReference type="SMART" id="SM00034">
    <property type="entry name" value="CLECT"/>
    <property type="match status" value="1"/>
</dbReference>
<feature type="transmembrane region" description="Helical" evidence="6">
    <location>
        <begin position="14"/>
        <end position="36"/>
    </location>
</feature>
<feature type="domain" description="C-type lectin" evidence="7">
    <location>
        <begin position="77"/>
        <end position="186"/>
    </location>
</feature>
<evidence type="ECO:0000313" key="9">
    <source>
        <dbReference type="Proteomes" id="UP000007267"/>
    </source>
</evidence>
<reference evidence="8" key="3">
    <citation type="submission" date="2025-08" db="UniProtKB">
        <authorList>
            <consortium name="Ensembl"/>
        </authorList>
    </citation>
    <scope>IDENTIFICATION</scope>
</reference>
<sequence>LLPESSHFPPWHRVALRISCAGNMVLLGALMALSIWARTQPLGSVPVAKALQLRLSPGGASPLPEGCKLCPPNWQLHGDKCYWLSKESKTWNQSREDCSEKSSRLLILRGQEEKEFIRNVTEGIYSFWIGLRLTDSMRNWTWVDGSLFNQTRVLLAAPGAGSSCGVWKENKIRGEMCSTDVKWICQRD</sequence>